<organism evidence="2 3">
    <name type="scientific">Halopseudomonas xinjiangensis</name>
    <dbReference type="NCBI Taxonomy" id="487184"/>
    <lineage>
        <taxon>Bacteria</taxon>
        <taxon>Pseudomonadati</taxon>
        <taxon>Pseudomonadota</taxon>
        <taxon>Gammaproteobacteria</taxon>
        <taxon>Pseudomonadales</taxon>
        <taxon>Pseudomonadaceae</taxon>
        <taxon>Halopseudomonas</taxon>
    </lineage>
</organism>
<dbReference type="InterPro" id="IPR009875">
    <property type="entry name" value="PilZ_domain"/>
</dbReference>
<evidence type="ECO:0000313" key="2">
    <source>
        <dbReference type="EMBL" id="SDT13284.1"/>
    </source>
</evidence>
<dbReference type="GO" id="GO:0035438">
    <property type="term" value="F:cyclic-di-GMP binding"/>
    <property type="evidence" value="ECO:0007669"/>
    <property type="project" value="InterPro"/>
</dbReference>
<feature type="domain" description="PilZ" evidence="1">
    <location>
        <begin position="3"/>
        <end position="89"/>
    </location>
</feature>
<gene>
    <name evidence="2" type="ORF">SAMN05216421_2972</name>
</gene>
<dbReference type="Gene3D" id="2.40.10.220">
    <property type="entry name" value="predicted glycosyltransferase like domains"/>
    <property type="match status" value="1"/>
</dbReference>
<dbReference type="Pfam" id="PF07238">
    <property type="entry name" value="PilZ"/>
    <property type="match status" value="1"/>
</dbReference>
<proteinExistence type="predicted"/>
<evidence type="ECO:0000259" key="1">
    <source>
        <dbReference type="Pfam" id="PF07238"/>
    </source>
</evidence>
<sequence length="91" mass="9882">MANQRQYPRTAMRCRIKISHPQIGEVFGFTRDLSDGGVFVENADLAGLAPGTKVQGQVQDMPIEAPILAMQIQRVIPGEGAGMAFLDEDPI</sequence>
<name>A0A1H1XVP9_9GAMM</name>
<reference evidence="3" key="1">
    <citation type="submission" date="2016-10" db="EMBL/GenBank/DDBJ databases">
        <authorList>
            <person name="Varghese N."/>
            <person name="Submissions S."/>
        </authorList>
    </citation>
    <scope>NUCLEOTIDE SEQUENCE [LARGE SCALE GENOMIC DNA]</scope>
    <source>
        <strain evidence="3">NRRL B-51270</strain>
    </source>
</reference>
<accession>A0A1H1XVP9</accession>
<dbReference type="SUPFAM" id="SSF141371">
    <property type="entry name" value="PilZ domain-like"/>
    <property type="match status" value="1"/>
</dbReference>
<protein>
    <submittedName>
        <fullName evidence="2">PilZ domain-containing protein</fullName>
    </submittedName>
</protein>
<dbReference type="EMBL" id="LT629736">
    <property type="protein sequence ID" value="SDT13284.1"/>
    <property type="molecule type" value="Genomic_DNA"/>
</dbReference>
<evidence type="ECO:0000313" key="3">
    <source>
        <dbReference type="Proteomes" id="UP000243207"/>
    </source>
</evidence>
<dbReference type="RefSeq" id="WP_093396318.1">
    <property type="nucleotide sequence ID" value="NZ_LT629736.1"/>
</dbReference>
<dbReference type="AlphaFoldDB" id="A0A1H1XVP9"/>
<keyword evidence="3" id="KW-1185">Reference proteome</keyword>
<dbReference type="Proteomes" id="UP000243207">
    <property type="component" value="Chromosome I"/>
</dbReference>
<dbReference type="OrthoDB" id="7063880at2"/>
<dbReference type="STRING" id="487184.SAMN05216421_2972"/>